<reference evidence="3" key="3">
    <citation type="submission" date="2024-03" db="EMBL/GenBank/DDBJ databases">
        <title>The Genome Sequence of Enterococcus sp. DIV0238c.</title>
        <authorList>
            <consortium name="The Broad Institute Genomics Platform"/>
            <consortium name="The Broad Institute Microbial Omics Core"/>
            <consortium name="The Broad Institute Genomic Center for Infectious Diseases"/>
            <person name="Earl A."/>
            <person name="Manson A."/>
            <person name="Gilmore M."/>
            <person name="Schwartman J."/>
            <person name="Shea T."/>
            <person name="Abouelleil A."/>
            <person name="Cao P."/>
            <person name="Chapman S."/>
            <person name="Cusick C."/>
            <person name="Young S."/>
            <person name="Neafsey D."/>
            <person name="Nusbaum C."/>
            <person name="Birren B."/>
        </authorList>
    </citation>
    <scope>NUCLEOTIDE SEQUENCE</scope>
    <source>
        <strain evidence="3">9D6_DIV0238</strain>
    </source>
</reference>
<dbReference type="SMART" id="SM00530">
    <property type="entry name" value="HTH_XRE"/>
    <property type="match status" value="1"/>
</dbReference>
<protein>
    <recommendedName>
        <fullName evidence="1">HTH cro/C1-type domain-containing protein</fullName>
    </recommendedName>
</protein>
<dbReference type="GO" id="GO:0003677">
    <property type="term" value="F:DNA binding"/>
    <property type="evidence" value="ECO:0007669"/>
    <property type="project" value="InterPro"/>
</dbReference>
<keyword evidence="4" id="KW-1185">Reference proteome</keyword>
<evidence type="ECO:0000313" key="3">
    <source>
        <dbReference type="EMBL" id="WYJ92601.1"/>
    </source>
</evidence>
<dbReference type="Pfam" id="PF01381">
    <property type="entry name" value="HTH_3"/>
    <property type="match status" value="1"/>
</dbReference>
<evidence type="ECO:0000259" key="1">
    <source>
        <dbReference type="PROSITE" id="PS50943"/>
    </source>
</evidence>
<name>A0A200JDM1_9ENTE</name>
<dbReference type="PROSITE" id="PS50943">
    <property type="entry name" value="HTH_CROC1"/>
    <property type="match status" value="1"/>
</dbReference>
<reference evidence="2" key="1">
    <citation type="submission" date="2017-05" db="EMBL/GenBank/DDBJ databases">
        <title>The Genome Sequence of Enterococcus sp. 9D6_DIV0238.</title>
        <authorList>
            <consortium name="The Broad Institute Genomics Platform"/>
            <consortium name="The Broad Institute Genomic Center for Infectious Diseases"/>
            <person name="Earl A."/>
            <person name="Manson A."/>
            <person name="Schwartman J."/>
            <person name="Gilmore M."/>
            <person name="Abouelleil A."/>
            <person name="Cao P."/>
            <person name="Chapman S."/>
            <person name="Cusick C."/>
            <person name="Shea T."/>
            <person name="Young S."/>
            <person name="Neafsey D."/>
            <person name="Nusbaum C."/>
            <person name="Birren B."/>
        </authorList>
    </citation>
    <scope>NUCLEOTIDE SEQUENCE [LARGE SCALE GENOMIC DNA]</scope>
    <source>
        <strain evidence="2">9D6_DIV0238</strain>
    </source>
</reference>
<dbReference type="Gene3D" id="1.10.260.40">
    <property type="entry name" value="lambda repressor-like DNA-binding domains"/>
    <property type="match status" value="1"/>
</dbReference>
<dbReference type="EMBL" id="CP147246">
    <property type="protein sequence ID" value="WYJ92601.1"/>
    <property type="molecule type" value="Genomic_DNA"/>
</dbReference>
<reference evidence="3" key="2">
    <citation type="submission" date="2017-05" db="EMBL/GenBank/DDBJ databases">
        <authorList>
            <consortium name="The Broad Institute Genomics Platform"/>
            <consortium name="The Broad Institute Genomic Center for Infectious Diseases"/>
            <person name="Earl A."/>
            <person name="Manson A."/>
            <person name="Schwartman J."/>
            <person name="Gilmore M."/>
            <person name="Abouelleil A."/>
            <person name="Cao P."/>
            <person name="Chapman S."/>
            <person name="Cusick C."/>
            <person name="Shea T."/>
            <person name="Young S."/>
            <person name="Neafsey D."/>
            <person name="Nusbaum C."/>
            <person name="Birren B."/>
        </authorList>
    </citation>
    <scope>NUCLEOTIDE SEQUENCE</scope>
    <source>
        <strain evidence="3">9D6_DIV0238</strain>
    </source>
</reference>
<sequence>MKIDLKAAGQRIKDIRCQHNYSMARFSKLVGNSSASTVNNWEKGNNLPKEERLEKLAILGNTTVNWIRYGSFEEYVIRLLSQNKLKASLQKDQLQVLMQTLTKQKISYLQDLEILTTAHELFPELFETTYQIKLSQKSNLVISEDPTVYRIEQDHRYRTDFLPKIDALFHKSSQKQINDILLFQLFDLLERAEKNQLLPSLTQIFSIISDVVTNDIAYDDPHEAKIVDYSAFTDKKIRQKKLPDKTIQKRFTQEKDTLLALLDAFYIDHNTK</sequence>
<evidence type="ECO:0000313" key="4">
    <source>
        <dbReference type="Proteomes" id="UP000196151"/>
    </source>
</evidence>
<dbReference type="InterPro" id="IPR001387">
    <property type="entry name" value="Cro/C1-type_HTH"/>
</dbReference>
<dbReference type="EMBL" id="NIBQ01000001">
    <property type="protein sequence ID" value="OUZ35294.1"/>
    <property type="molecule type" value="Genomic_DNA"/>
</dbReference>
<dbReference type="SUPFAM" id="SSF47413">
    <property type="entry name" value="lambda repressor-like DNA-binding domains"/>
    <property type="match status" value="1"/>
</dbReference>
<organism evidence="2">
    <name type="scientific">Candidatus Enterococcus dunnyi</name>
    <dbReference type="NCBI Taxonomy" id="1834192"/>
    <lineage>
        <taxon>Bacteria</taxon>
        <taxon>Bacillati</taxon>
        <taxon>Bacillota</taxon>
        <taxon>Bacilli</taxon>
        <taxon>Lactobacillales</taxon>
        <taxon>Enterococcaceae</taxon>
        <taxon>Enterococcus</taxon>
    </lineage>
</organism>
<gene>
    <name evidence="3" type="ORF">A5889_000080</name>
    <name evidence="2" type="ORF">A5889_000770</name>
</gene>
<evidence type="ECO:0000313" key="2">
    <source>
        <dbReference type="EMBL" id="OUZ35294.1"/>
    </source>
</evidence>
<dbReference type="CDD" id="cd00093">
    <property type="entry name" value="HTH_XRE"/>
    <property type="match status" value="1"/>
</dbReference>
<dbReference type="RefSeq" id="WP_087639911.1">
    <property type="nucleotide sequence ID" value="NZ_CP147246.1"/>
</dbReference>
<dbReference type="AlphaFoldDB" id="A0A200JDM1"/>
<accession>A0A200JDM1</accession>
<dbReference type="OrthoDB" id="2055733at2"/>
<dbReference type="InterPro" id="IPR010982">
    <property type="entry name" value="Lambda_DNA-bd_dom_sf"/>
</dbReference>
<proteinExistence type="predicted"/>
<feature type="domain" description="HTH cro/C1-type" evidence="1">
    <location>
        <begin position="12"/>
        <end position="67"/>
    </location>
</feature>
<dbReference type="Proteomes" id="UP000196151">
    <property type="component" value="Chromosome"/>
</dbReference>